<feature type="domain" description="HTH lacI-type" evidence="4">
    <location>
        <begin position="1"/>
        <end position="17"/>
    </location>
</feature>
<evidence type="ECO:0000259" key="4">
    <source>
        <dbReference type="PROSITE" id="PS50932"/>
    </source>
</evidence>
<evidence type="ECO:0000313" key="5">
    <source>
        <dbReference type="EMBL" id="GLS83524.1"/>
    </source>
</evidence>
<sequence>MQQLDYRPNAIAQSLASNRTNSIGIMVSELDGPFFGLMMAAIEQELRKAGKHVIITTGHSDQTREKEGIDFLISRKCDAIIAHVEAVSDEYLIEINQGKTPVYLISRYVEAIADKCVSLDNKMGGYLATKNLIENNHRDIAYVSGPMFKADAVDRLTGHKRALAEFDIPFNEELFFVGDFKETGGQQALKHFLSTNRSFTAIVCSNDEMASGAMKYAREHSISIPQELSIIGYDNVIFANYLYPRLTTITNPVDKMGSMAARLVLQDCYQLPTLAVEHLFTPSLKVRDSVYPI</sequence>
<dbReference type="PANTHER" id="PTHR30146:SF109">
    <property type="entry name" value="HTH-TYPE TRANSCRIPTIONAL REGULATOR GALS"/>
    <property type="match status" value="1"/>
</dbReference>
<dbReference type="GO" id="GO:0003700">
    <property type="term" value="F:DNA-binding transcription factor activity"/>
    <property type="evidence" value="ECO:0007669"/>
    <property type="project" value="TreeGrafter"/>
</dbReference>
<evidence type="ECO:0000256" key="2">
    <source>
        <dbReference type="ARBA" id="ARBA00023125"/>
    </source>
</evidence>
<comment type="caution">
    <text evidence="5">The sequence shown here is derived from an EMBL/GenBank/DDBJ whole genome shotgun (WGS) entry which is preliminary data.</text>
</comment>
<dbReference type="PROSITE" id="PS50932">
    <property type="entry name" value="HTH_LACI_2"/>
    <property type="match status" value="1"/>
</dbReference>
<keyword evidence="3" id="KW-0804">Transcription</keyword>
<protein>
    <submittedName>
        <fullName evidence="5">Transcriptional regulator</fullName>
    </submittedName>
</protein>
<dbReference type="Pfam" id="PF13377">
    <property type="entry name" value="Peripla_BP_3"/>
    <property type="match status" value="1"/>
</dbReference>
<organism evidence="5 6">
    <name type="scientific">Paraferrimonas haliotis</name>
    <dbReference type="NCBI Taxonomy" id="2013866"/>
    <lineage>
        <taxon>Bacteria</taxon>
        <taxon>Pseudomonadati</taxon>
        <taxon>Pseudomonadota</taxon>
        <taxon>Gammaproteobacteria</taxon>
        <taxon>Alteromonadales</taxon>
        <taxon>Ferrimonadaceae</taxon>
        <taxon>Paraferrimonas</taxon>
    </lineage>
</organism>
<dbReference type="InterPro" id="IPR046335">
    <property type="entry name" value="LacI/GalR-like_sensor"/>
</dbReference>
<keyword evidence="6" id="KW-1185">Reference proteome</keyword>
<dbReference type="PANTHER" id="PTHR30146">
    <property type="entry name" value="LACI-RELATED TRANSCRIPTIONAL REPRESSOR"/>
    <property type="match status" value="1"/>
</dbReference>
<dbReference type="CDD" id="cd06270">
    <property type="entry name" value="PBP1_GalS-like"/>
    <property type="match status" value="1"/>
</dbReference>
<dbReference type="InterPro" id="IPR028082">
    <property type="entry name" value="Peripla_BP_I"/>
</dbReference>
<evidence type="ECO:0000313" key="6">
    <source>
        <dbReference type="Proteomes" id="UP001157439"/>
    </source>
</evidence>
<keyword evidence="1" id="KW-0805">Transcription regulation</keyword>
<evidence type="ECO:0000256" key="1">
    <source>
        <dbReference type="ARBA" id="ARBA00023015"/>
    </source>
</evidence>
<dbReference type="AlphaFoldDB" id="A0AA37WXL3"/>
<dbReference type="EMBL" id="BSPO01000002">
    <property type="protein sequence ID" value="GLS83524.1"/>
    <property type="molecule type" value="Genomic_DNA"/>
</dbReference>
<dbReference type="SUPFAM" id="SSF53822">
    <property type="entry name" value="Periplasmic binding protein-like I"/>
    <property type="match status" value="1"/>
</dbReference>
<accession>A0AA37WXL3</accession>
<reference evidence="5 6" key="1">
    <citation type="journal article" date="2014" name="Int. J. Syst. Evol. Microbiol.">
        <title>Complete genome sequence of Corynebacterium casei LMG S-19264T (=DSM 44701T), isolated from a smear-ripened cheese.</title>
        <authorList>
            <consortium name="US DOE Joint Genome Institute (JGI-PGF)"/>
            <person name="Walter F."/>
            <person name="Albersmeier A."/>
            <person name="Kalinowski J."/>
            <person name="Ruckert C."/>
        </authorList>
    </citation>
    <scope>NUCLEOTIDE SEQUENCE [LARGE SCALE GENOMIC DNA]</scope>
    <source>
        <strain evidence="5 6">NBRC 112785</strain>
    </source>
</reference>
<dbReference type="GO" id="GO:0000976">
    <property type="term" value="F:transcription cis-regulatory region binding"/>
    <property type="evidence" value="ECO:0007669"/>
    <property type="project" value="TreeGrafter"/>
</dbReference>
<proteinExistence type="predicted"/>
<dbReference type="Proteomes" id="UP001157439">
    <property type="component" value="Unassembled WGS sequence"/>
</dbReference>
<dbReference type="InterPro" id="IPR000843">
    <property type="entry name" value="HTH_LacI"/>
</dbReference>
<dbReference type="Gene3D" id="3.40.50.2300">
    <property type="match status" value="2"/>
</dbReference>
<gene>
    <name evidence="5" type="ORF">GCM10007894_15010</name>
</gene>
<evidence type="ECO:0000256" key="3">
    <source>
        <dbReference type="ARBA" id="ARBA00023163"/>
    </source>
</evidence>
<keyword evidence="2" id="KW-0238">DNA-binding</keyword>
<name>A0AA37WXL3_9GAMM</name>